<accession>A0A364V7D0</accession>
<proteinExistence type="predicted"/>
<evidence type="ECO:0000313" key="4">
    <source>
        <dbReference type="Proteomes" id="UP000251577"/>
    </source>
</evidence>
<dbReference type="InterPro" id="IPR000073">
    <property type="entry name" value="AB_hydrolase_1"/>
</dbReference>
<protein>
    <submittedName>
        <fullName evidence="3">Alpha/beta hydrolase</fullName>
    </submittedName>
</protein>
<organism evidence="3 4">
    <name type="scientific">Corynebacterium heidelbergense</name>
    <dbReference type="NCBI Taxonomy" id="2055947"/>
    <lineage>
        <taxon>Bacteria</taxon>
        <taxon>Bacillati</taxon>
        <taxon>Actinomycetota</taxon>
        <taxon>Actinomycetes</taxon>
        <taxon>Mycobacteriales</taxon>
        <taxon>Corynebacteriaceae</taxon>
        <taxon>Corynebacterium</taxon>
    </lineage>
</organism>
<keyword evidence="4" id="KW-1185">Reference proteome</keyword>
<dbReference type="Pfam" id="PF12697">
    <property type="entry name" value="Abhydrolase_6"/>
    <property type="match status" value="1"/>
</dbReference>
<reference evidence="3 4" key="1">
    <citation type="journal article" date="2018" name="Syst. Appl. Microbiol.">
        <title>Corynebacterium heidelbergense sp. nov., isolated from the preen glands of Egyptian geese (Alopochen aegyptiacus).</title>
        <authorList>
            <person name="Braun M.S."/>
            <person name="Wang E."/>
            <person name="Zimmermann S."/>
            <person name="Wink M."/>
        </authorList>
    </citation>
    <scope>NUCLEOTIDE SEQUENCE [LARGE SCALE GENOMIC DNA]</scope>
    <source>
        <strain evidence="3 4">647</strain>
    </source>
</reference>
<sequence>MADSTPSSHVPRRRSVNVRIPVPNPADPEGPTVDMVGTLDIPPGVPRDLSGPTPPIAIAAHCFTCNRRSPGVARISTTLAERGIACLRVDFPGLGDSGGEFHRTTLSSNAANIVSAARWLEANYRPPRLLIGHSLGGSAVMRAAMELASITTVATIGAPFDPSHAAVTIADIVGIMARNPNIQALQLPGRGVKIGRALLEDLPRHNSPEVLRRLGERGVNLLLLHSPKDLIVPFRDARKLWDAAYQPASLISVPEVDHLLTGRKAGRRVGELIATWAEPLLQP</sequence>
<feature type="domain" description="AB hydrolase-1" evidence="2">
    <location>
        <begin position="73"/>
        <end position="233"/>
    </location>
</feature>
<evidence type="ECO:0000259" key="2">
    <source>
        <dbReference type="Pfam" id="PF12697"/>
    </source>
</evidence>
<feature type="region of interest" description="Disordered" evidence="1">
    <location>
        <begin position="1"/>
        <end position="33"/>
    </location>
</feature>
<gene>
    <name evidence="3" type="ORF">DLJ54_02695</name>
</gene>
<evidence type="ECO:0000313" key="3">
    <source>
        <dbReference type="EMBL" id="RAV32573.1"/>
    </source>
</evidence>
<comment type="caution">
    <text evidence="3">The sequence shown here is derived from an EMBL/GenBank/DDBJ whole genome shotgun (WGS) entry which is preliminary data.</text>
</comment>
<dbReference type="RefSeq" id="WP_113630309.1">
    <property type="nucleotide sequence ID" value="NZ_QHCV01000017.1"/>
</dbReference>
<dbReference type="SUPFAM" id="SSF53474">
    <property type="entry name" value="alpha/beta-Hydrolases"/>
    <property type="match status" value="1"/>
</dbReference>
<name>A0A364V7D0_9CORY</name>
<dbReference type="InterPro" id="IPR029058">
    <property type="entry name" value="AB_hydrolase_fold"/>
</dbReference>
<dbReference type="AlphaFoldDB" id="A0A364V7D0"/>
<evidence type="ECO:0000256" key="1">
    <source>
        <dbReference type="SAM" id="MobiDB-lite"/>
    </source>
</evidence>
<dbReference type="GO" id="GO:0016787">
    <property type="term" value="F:hydrolase activity"/>
    <property type="evidence" value="ECO:0007669"/>
    <property type="project" value="UniProtKB-KW"/>
</dbReference>
<keyword evidence="3" id="KW-0378">Hydrolase</keyword>
<dbReference type="EMBL" id="QHCV01000017">
    <property type="protein sequence ID" value="RAV32573.1"/>
    <property type="molecule type" value="Genomic_DNA"/>
</dbReference>
<dbReference type="Gene3D" id="3.40.50.1820">
    <property type="entry name" value="alpha/beta hydrolase"/>
    <property type="match status" value="1"/>
</dbReference>
<dbReference type="Proteomes" id="UP000251577">
    <property type="component" value="Unassembled WGS sequence"/>
</dbReference>